<feature type="region of interest" description="Disordered" evidence="1">
    <location>
        <begin position="169"/>
        <end position="217"/>
    </location>
</feature>
<dbReference type="RefSeq" id="XP_007931485.1">
    <property type="nucleotide sequence ID" value="XM_007933294.1"/>
</dbReference>
<name>M2ZZW5_PSEFD</name>
<dbReference type="EMBL" id="KB446564">
    <property type="protein sequence ID" value="EME77696.1"/>
    <property type="molecule type" value="Genomic_DNA"/>
</dbReference>
<protein>
    <submittedName>
        <fullName evidence="2">Uncharacterized protein</fullName>
    </submittedName>
</protein>
<dbReference type="GeneID" id="19336750"/>
<sequence length="476" mass="54496">MCFQGVVFRDRTERVERESMFRGGRGHSFQTMEEEGKICRCMAFRGLAPGSTEVLLRALSLAKMARLVWQKNELRHGGEERRARERESERAKTLACRNSRTSAIGLSLALGAIRPRTLHFHSPFALVPVLDDTCNAVARRSSSHIYIEYSTHSRTLPTTDRERHHNRASSLSHQAFSQKVSGLNKHRKASQSTTTFRTKRAIDHERQKKQRQPVSELSEHVFSARHKPLENSPCACTCAWMWLAIHQHTSIDQYVLVRSQIPAQLDLSLKLKLFIRQRFWRAARTCVFVSIHFRFRPAYLPTQEKSVVKNNYGVRPSFSREENRDAQCSTSLVSAVNWDHDTRVRDAGFFHLSLSLSLSPSLSLSLCIQTLYATCKKSALNHVGLEICTTDPDQLWRPPEVHPRVTPRPLASKTSLWYQNQTIAPFAQDIIMRVVFSSTGQAIASGQAIRDEATWMILRVALYLRVRTDHRKLLKL</sequence>
<dbReference type="Proteomes" id="UP000016932">
    <property type="component" value="Unassembled WGS sequence"/>
</dbReference>
<dbReference type="KEGG" id="pfj:MYCFIDRAFT_209158"/>
<proteinExistence type="predicted"/>
<dbReference type="AlphaFoldDB" id="M2ZZW5"/>
<accession>M2ZZW5</accession>
<reference evidence="2 3" key="1">
    <citation type="journal article" date="2012" name="PLoS Pathog.">
        <title>Diverse lifestyles and strategies of plant pathogenesis encoded in the genomes of eighteen Dothideomycetes fungi.</title>
        <authorList>
            <person name="Ohm R.A."/>
            <person name="Feau N."/>
            <person name="Henrissat B."/>
            <person name="Schoch C.L."/>
            <person name="Horwitz B.A."/>
            <person name="Barry K.W."/>
            <person name="Condon B.J."/>
            <person name="Copeland A.C."/>
            <person name="Dhillon B."/>
            <person name="Glaser F."/>
            <person name="Hesse C.N."/>
            <person name="Kosti I."/>
            <person name="LaButti K."/>
            <person name="Lindquist E.A."/>
            <person name="Lucas S."/>
            <person name="Salamov A.A."/>
            <person name="Bradshaw R.E."/>
            <person name="Ciuffetti L."/>
            <person name="Hamelin R.C."/>
            <person name="Kema G.H.J."/>
            <person name="Lawrence C."/>
            <person name="Scott J.A."/>
            <person name="Spatafora J.W."/>
            <person name="Turgeon B.G."/>
            <person name="de Wit P.J.G.M."/>
            <person name="Zhong S."/>
            <person name="Goodwin S.B."/>
            <person name="Grigoriev I.V."/>
        </authorList>
    </citation>
    <scope>NUCLEOTIDE SEQUENCE [LARGE SCALE GENOMIC DNA]</scope>
    <source>
        <strain evidence="2 3">CIRAD86</strain>
    </source>
</reference>
<evidence type="ECO:0000256" key="1">
    <source>
        <dbReference type="SAM" id="MobiDB-lite"/>
    </source>
</evidence>
<gene>
    <name evidence="2" type="ORF">MYCFIDRAFT_209158</name>
</gene>
<dbReference type="VEuPathDB" id="FungiDB:MYCFIDRAFT_209158"/>
<feature type="compositionally biased region" description="Polar residues" evidence="1">
    <location>
        <begin position="169"/>
        <end position="181"/>
    </location>
</feature>
<evidence type="ECO:0000313" key="3">
    <source>
        <dbReference type="Proteomes" id="UP000016932"/>
    </source>
</evidence>
<evidence type="ECO:0000313" key="2">
    <source>
        <dbReference type="EMBL" id="EME77696.1"/>
    </source>
</evidence>
<organism evidence="2 3">
    <name type="scientific">Pseudocercospora fijiensis (strain CIRAD86)</name>
    <name type="common">Black leaf streak disease fungus</name>
    <name type="synonym">Mycosphaerella fijiensis</name>
    <dbReference type="NCBI Taxonomy" id="383855"/>
    <lineage>
        <taxon>Eukaryota</taxon>
        <taxon>Fungi</taxon>
        <taxon>Dikarya</taxon>
        <taxon>Ascomycota</taxon>
        <taxon>Pezizomycotina</taxon>
        <taxon>Dothideomycetes</taxon>
        <taxon>Dothideomycetidae</taxon>
        <taxon>Mycosphaerellales</taxon>
        <taxon>Mycosphaerellaceae</taxon>
        <taxon>Pseudocercospora</taxon>
    </lineage>
</organism>
<dbReference type="HOGENOM" id="CLU_573799_0_0_1"/>
<keyword evidence="3" id="KW-1185">Reference proteome</keyword>